<organism evidence="3">
    <name type="scientific">Tanacetum cinerariifolium</name>
    <name type="common">Dalmatian daisy</name>
    <name type="synonym">Chrysanthemum cinerariifolium</name>
    <dbReference type="NCBI Taxonomy" id="118510"/>
    <lineage>
        <taxon>Eukaryota</taxon>
        <taxon>Viridiplantae</taxon>
        <taxon>Streptophyta</taxon>
        <taxon>Embryophyta</taxon>
        <taxon>Tracheophyta</taxon>
        <taxon>Spermatophyta</taxon>
        <taxon>Magnoliopsida</taxon>
        <taxon>eudicotyledons</taxon>
        <taxon>Gunneridae</taxon>
        <taxon>Pentapetalae</taxon>
        <taxon>asterids</taxon>
        <taxon>campanulids</taxon>
        <taxon>Asterales</taxon>
        <taxon>Asteraceae</taxon>
        <taxon>Asteroideae</taxon>
        <taxon>Anthemideae</taxon>
        <taxon>Anthemidinae</taxon>
        <taxon>Tanacetum</taxon>
    </lineage>
</organism>
<gene>
    <name evidence="3" type="ORF">Tci_873604</name>
</gene>
<reference evidence="3" key="1">
    <citation type="journal article" date="2019" name="Sci. Rep.">
        <title>Draft genome of Tanacetum cinerariifolium, the natural source of mosquito coil.</title>
        <authorList>
            <person name="Yamashiro T."/>
            <person name="Shiraishi A."/>
            <person name="Satake H."/>
            <person name="Nakayama K."/>
        </authorList>
    </citation>
    <scope>NUCLEOTIDE SEQUENCE</scope>
</reference>
<name>A0A699SU75_TANCI</name>
<evidence type="ECO:0000259" key="2">
    <source>
        <dbReference type="Pfam" id="PF07717"/>
    </source>
</evidence>
<feature type="domain" description="DEAD-box helicase OB fold" evidence="2">
    <location>
        <begin position="1"/>
        <end position="78"/>
    </location>
</feature>
<keyword evidence="1 3" id="KW-0547">Nucleotide-binding</keyword>
<sequence length="87" mass="10078">CVGYASQLAERMIRHNGYRTVGFKSQLVQVHPSSVLRTDDEGVFPNYVVYHELISTSHPYMRNVCKVEMEWVTPILQNLEKLNVKIL</sequence>
<evidence type="ECO:0000313" key="3">
    <source>
        <dbReference type="EMBL" id="GFD01635.1"/>
    </source>
</evidence>
<comment type="caution">
    <text evidence="3">The sequence shown here is derived from an EMBL/GenBank/DDBJ whole genome shotgun (WGS) entry which is preliminary data.</text>
</comment>
<keyword evidence="1 3" id="KW-0378">Hydrolase</keyword>
<proteinExistence type="predicted"/>
<keyword evidence="1 3" id="KW-0347">Helicase</keyword>
<accession>A0A699SU75</accession>
<dbReference type="AlphaFoldDB" id="A0A699SU75"/>
<dbReference type="InterPro" id="IPR011709">
    <property type="entry name" value="DEAD-box_helicase_OB_fold"/>
</dbReference>
<dbReference type="EMBL" id="BKCJ011192567">
    <property type="protein sequence ID" value="GFD01635.1"/>
    <property type="molecule type" value="Genomic_DNA"/>
</dbReference>
<keyword evidence="1 3" id="KW-0067">ATP-binding</keyword>
<feature type="non-terminal residue" evidence="3">
    <location>
        <position position="87"/>
    </location>
</feature>
<feature type="non-terminal residue" evidence="3">
    <location>
        <position position="1"/>
    </location>
</feature>
<evidence type="ECO:0000256" key="1">
    <source>
        <dbReference type="ARBA" id="ARBA00022806"/>
    </source>
</evidence>
<dbReference type="GO" id="GO:0004386">
    <property type="term" value="F:helicase activity"/>
    <property type="evidence" value="ECO:0007669"/>
    <property type="project" value="UniProtKB-KW"/>
</dbReference>
<dbReference type="Pfam" id="PF07717">
    <property type="entry name" value="OB_NTP_bind"/>
    <property type="match status" value="1"/>
</dbReference>
<protein>
    <submittedName>
        <fullName evidence="3">Probable pre-mRNA-splicing factor ATP-dependent RNA helicase DEAH4 isoform X2</fullName>
    </submittedName>
</protein>